<dbReference type="InterPro" id="IPR036865">
    <property type="entry name" value="CRAL-TRIO_dom_sf"/>
</dbReference>
<dbReference type="HOGENOM" id="CLU_045138_0_1_1"/>
<comment type="catalytic activity">
    <reaction evidence="14">
        <text>a 1,2-diacyl-sn-glycero-3-phospho-(1D-myo-inositol)(in) = a 1,2-diacyl-sn-glycero-3-phospho-(1D-myo-inositol)(out)</text>
        <dbReference type="Rhea" id="RHEA:38691"/>
        <dbReference type="ChEBI" id="CHEBI:57880"/>
    </reaction>
    <physiologicalReaction direction="left-to-right" evidence="14">
        <dbReference type="Rhea" id="RHEA:38692"/>
    </physiologicalReaction>
</comment>
<dbReference type="OrthoDB" id="75724at2759"/>
<feature type="compositionally biased region" description="Basic and acidic residues" evidence="17">
    <location>
        <begin position="254"/>
        <end position="264"/>
    </location>
</feature>
<dbReference type="GO" id="GO:0008526">
    <property type="term" value="F:phosphatidylinositol transfer activity"/>
    <property type="evidence" value="ECO:0007669"/>
    <property type="project" value="UniProtKB-UniRule"/>
</dbReference>
<reference evidence="19 20" key="1">
    <citation type="journal article" date="2011" name="Proc. Natl. Acad. Sci. U.S.A.">
        <title>Evolutionary erosion of yeast sex chromosomes by mating-type switching accidents.</title>
        <authorList>
            <person name="Gordon J.L."/>
            <person name="Armisen D."/>
            <person name="Proux-Wera E."/>
            <person name="Oheigeartaigh S.S."/>
            <person name="Byrne K.P."/>
            <person name="Wolfe K.H."/>
        </authorList>
    </citation>
    <scope>NUCLEOTIDE SEQUENCE [LARGE SCALE GENOMIC DNA]</scope>
    <source>
        <strain evidence="20">ATCC 34711 / CBS 6284 / DSM 70876 / NBRC 10599 / NRRL Y-10934 / UCD 77-7</strain>
    </source>
</reference>
<dbReference type="GO" id="GO:0020037">
    <property type="term" value="F:heme binding"/>
    <property type="evidence" value="ECO:0007669"/>
    <property type="project" value="EnsemblFungi"/>
</dbReference>
<keyword evidence="11" id="KW-0408">Iron</keyword>
<dbReference type="EMBL" id="HE806317">
    <property type="protein sequence ID" value="CCH59476.1"/>
    <property type="molecule type" value="Genomic_DNA"/>
</dbReference>
<dbReference type="Gene3D" id="3.40.525.10">
    <property type="entry name" value="CRAL-TRIO lipid binding domain"/>
    <property type="match status" value="1"/>
</dbReference>
<proteinExistence type="inferred from homology"/>
<evidence type="ECO:0000256" key="11">
    <source>
        <dbReference type="ARBA" id="ARBA00023004"/>
    </source>
</evidence>
<keyword evidence="12 16" id="KW-0445">Lipid transport</keyword>
<dbReference type="PANTHER" id="PTHR47669:SF1">
    <property type="entry name" value="PHOSPHATIDYLINOSITOL TRANSFER PROTEIN SFH5"/>
    <property type="match status" value="1"/>
</dbReference>
<evidence type="ECO:0000256" key="7">
    <source>
        <dbReference type="ARBA" id="ARBA00022617"/>
    </source>
</evidence>
<dbReference type="GeneID" id="14494312"/>
<dbReference type="GO" id="GO:0005829">
    <property type="term" value="C:cytosol"/>
    <property type="evidence" value="ECO:0007669"/>
    <property type="project" value="EnsemblFungi"/>
</dbReference>
<dbReference type="OMA" id="KRVVTWN"/>
<dbReference type="GO" id="GO:0032541">
    <property type="term" value="C:cortical endoplasmic reticulum"/>
    <property type="evidence" value="ECO:0007669"/>
    <property type="project" value="EnsemblFungi"/>
</dbReference>
<keyword evidence="9 16" id="KW-0256">Endoplasmic reticulum</keyword>
<dbReference type="Pfam" id="PF00650">
    <property type="entry name" value="CRAL_TRIO"/>
    <property type="match status" value="1"/>
</dbReference>
<evidence type="ECO:0000259" key="18">
    <source>
        <dbReference type="PROSITE" id="PS50191"/>
    </source>
</evidence>
<dbReference type="SUPFAM" id="SSF52087">
    <property type="entry name" value="CRAL/TRIO domain"/>
    <property type="match status" value="1"/>
</dbReference>
<sequence length="293" mass="34309">MKFQTDEQEKVYEKVYKELPAIIEKKCSGYDELYGYKLNYGDKDKELVTKYFDESIARALIFKLCKAYDFKYDDVKTHIIDILNWRKKFNPLDAAFKEKHNETLQTIGLVTHYPTAKPNKQVITWNLYGAISGKKEYFKDVDAFVRYRVGLMERGLRLLDFENDDNSYMAQVHDYKGVSMFKMDSDTKKCTRQVIAIFQEFYPELLSSKYFINVPSILVWVFDVIKTFVDSNTKKKFVLLGDGKKLGSHLPECPSKDYGGEDTKNTLQQQSVGTPRPTEYTLYLFEKENNDIE</sequence>
<evidence type="ECO:0000256" key="2">
    <source>
        <dbReference type="ARBA" id="ARBA00004406"/>
    </source>
</evidence>
<dbReference type="InParanoid" id="I2GZC4"/>
<dbReference type="CDD" id="cd00170">
    <property type="entry name" value="SEC14"/>
    <property type="match status" value="1"/>
</dbReference>
<evidence type="ECO:0000256" key="8">
    <source>
        <dbReference type="ARBA" id="ARBA00022723"/>
    </source>
</evidence>
<dbReference type="GO" id="GO:0005886">
    <property type="term" value="C:plasma membrane"/>
    <property type="evidence" value="ECO:0007669"/>
    <property type="project" value="EnsemblFungi"/>
</dbReference>
<accession>I2GZC4</accession>
<evidence type="ECO:0000256" key="3">
    <source>
        <dbReference type="ARBA" id="ARBA00006667"/>
    </source>
</evidence>
<evidence type="ECO:0000256" key="5">
    <source>
        <dbReference type="ARBA" id="ARBA00022448"/>
    </source>
</evidence>
<dbReference type="eggNOG" id="KOG1471">
    <property type="taxonomic scope" value="Eukaryota"/>
</dbReference>
<keyword evidence="20" id="KW-1185">Reference proteome</keyword>
<dbReference type="GO" id="GO:0043001">
    <property type="term" value="P:Golgi to plasma membrane protein transport"/>
    <property type="evidence" value="ECO:0007669"/>
    <property type="project" value="EnsemblFungi"/>
</dbReference>
<feature type="domain" description="CRAL-TRIO" evidence="18">
    <location>
        <begin position="97"/>
        <end position="266"/>
    </location>
</feature>
<dbReference type="GO" id="GO:2000114">
    <property type="term" value="P:regulation of establishment of cell polarity"/>
    <property type="evidence" value="ECO:0007669"/>
    <property type="project" value="EnsemblFungi"/>
</dbReference>
<dbReference type="STRING" id="1071380.I2GZC4"/>
<name>I2GZC4_HENB6</name>
<dbReference type="AlphaFoldDB" id="I2GZC4"/>
<dbReference type="PANTHER" id="PTHR47669">
    <property type="entry name" value="PHOSPHATIDYLINOSITOL TRANSFER PROTEIN SFH5"/>
    <property type="match status" value="1"/>
</dbReference>
<keyword evidence="7" id="KW-0349">Heme</keyword>
<protein>
    <recommendedName>
        <fullName evidence="4 16">Phosphatidylinositol transfer protein SFH5</fullName>
        <shortName evidence="16">PITP SFH5</shortName>
    </recommendedName>
</protein>
<keyword evidence="8" id="KW-0479">Metal-binding</keyword>
<comment type="subcellular location">
    <subcellularLocation>
        <location evidence="16">Cytoplasm</location>
    </subcellularLocation>
    <subcellularLocation>
        <location evidence="2 16">Endoplasmic reticulum membrane</location>
        <topology evidence="2 16">Peripheral membrane protein</topology>
    </subcellularLocation>
    <subcellularLocation>
        <location evidence="16">Microsome membrane</location>
        <topology evidence="16">Peripheral membrane protein</topology>
    </subcellularLocation>
</comment>
<keyword evidence="5 16" id="KW-0813">Transport</keyword>
<comment type="cofactor">
    <cofactor evidence="1">
        <name>heme b</name>
        <dbReference type="ChEBI" id="CHEBI:60344"/>
    </cofactor>
</comment>
<comment type="function">
    <text evidence="15">Non-classical phosphatidylinositol (PtdIns) transfer protein (PITP), which exhibits PtdIns-binding/transfer activity in the absence of detectable PtdCho-binding/transfer activity. Regulates PtdIns(4,5)P2 homeostasis at the plasma membrane. Heme-binding protein that may play a role in organic oxidant-induced stress responses.</text>
</comment>
<keyword evidence="6 16" id="KW-0963">Cytoplasm</keyword>
<evidence type="ECO:0000256" key="6">
    <source>
        <dbReference type="ARBA" id="ARBA00022490"/>
    </source>
</evidence>
<evidence type="ECO:0000256" key="12">
    <source>
        <dbReference type="ARBA" id="ARBA00023055"/>
    </source>
</evidence>
<evidence type="ECO:0000256" key="10">
    <source>
        <dbReference type="ARBA" id="ARBA00022848"/>
    </source>
</evidence>
<evidence type="ECO:0000256" key="1">
    <source>
        <dbReference type="ARBA" id="ARBA00001970"/>
    </source>
</evidence>
<keyword evidence="10 16" id="KW-0492">Microsome</keyword>
<comment type="similarity">
    <text evidence="3 16">Belongs to the SFH5 family.</text>
</comment>
<dbReference type="InterPro" id="IPR042938">
    <property type="entry name" value="Sfh5"/>
</dbReference>
<evidence type="ECO:0000256" key="14">
    <source>
        <dbReference type="ARBA" id="ARBA00024146"/>
    </source>
</evidence>
<feature type="region of interest" description="Disordered" evidence="17">
    <location>
        <begin position="254"/>
        <end position="274"/>
    </location>
</feature>
<evidence type="ECO:0000313" key="20">
    <source>
        <dbReference type="Proteomes" id="UP000002866"/>
    </source>
</evidence>
<dbReference type="RefSeq" id="XP_004178995.1">
    <property type="nucleotide sequence ID" value="XM_004178947.1"/>
</dbReference>
<gene>
    <name evidence="19" type="primary">TBLA0B06530</name>
    <name evidence="19" type="ORF">TBLA_0B06530</name>
</gene>
<evidence type="ECO:0000256" key="9">
    <source>
        <dbReference type="ARBA" id="ARBA00022824"/>
    </source>
</evidence>
<evidence type="ECO:0000256" key="17">
    <source>
        <dbReference type="SAM" id="MobiDB-lite"/>
    </source>
</evidence>
<dbReference type="PROSITE" id="PS50191">
    <property type="entry name" value="CRAL_TRIO"/>
    <property type="match status" value="1"/>
</dbReference>
<dbReference type="FunCoup" id="I2GZC4">
    <property type="interactions" value="59"/>
</dbReference>
<dbReference type="Proteomes" id="UP000002866">
    <property type="component" value="Chromosome 2"/>
</dbReference>
<evidence type="ECO:0000256" key="13">
    <source>
        <dbReference type="ARBA" id="ARBA00023136"/>
    </source>
</evidence>
<evidence type="ECO:0000256" key="15">
    <source>
        <dbReference type="ARBA" id="ARBA00024180"/>
    </source>
</evidence>
<evidence type="ECO:0000313" key="19">
    <source>
        <dbReference type="EMBL" id="CCH59476.1"/>
    </source>
</evidence>
<evidence type="ECO:0000256" key="16">
    <source>
        <dbReference type="RuleBase" id="RU367059"/>
    </source>
</evidence>
<dbReference type="SMART" id="SM00516">
    <property type="entry name" value="SEC14"/>
    <property type="match status" value="1"/>
</dbReference>
<dbReference type="GO" id="GO:0046488">
    <property type="term" value="P:phosphatidylinositol metabolic process"/>
    <property type="evidence" value="ECO:0007669"/>
    <property type="project" value="EnsemblFungi"/>
</dbReference>
<evidence type="ECO:0000256" key="4">
    <source>
        <dbReference type="ARBA" id="ARBA00018320"/>
    </source>
</evidence>
<dbReference type="GO" id="GO:0046872">
    <property type="term" value="F:metal ion binding"/>
    <property type="evidence" value="ECO:0007669"/>
    <property type="project" value="UniProtKB-KW"/>
</dbReference>
<organism evidence="19 20">
    <name type="scientific">Henningerozyma blattae (strain ATCC 34711 / CBS 6284 / DSM 70876 / NBRC 10599 / NRRL Y-10934 / UCD 77-7)</name>
    <name type="common">Yeast</name>
    <name type="synonym">Tetrapisispora blattae</name>
    <dbReference type="NCBI Taxonomy" id="1071380"/>
    <lineage>
        <taxon>Eukaryota</taxon>
        <taxon>Fungi</taxon>
        <taxon>Dikarya</taxon>
        <taxon>Ascomycota</taxon>
        <taxon>Saccharomycotina</taxon>
        <taxon>Saccharomycetes</taxon>
        <taxon>Saccharomycetales</taxon>
        <taxon>Saccharomycetaceae</taxon>
        <taxon>Henningerozyma</taxon>
    </lineage>
</organism>
<dbReference type="GO" id="GO:0005789">
    <property type="term" value="C:endoplasmic reticulum membrane"/>
    <property type="evidence" value="ECO:0007669"/>
    <property type="project" value="UniProtKB-SubCell"/>
</dbReference>
<dbReference type="GO" id="GO:0017157">
    <property type="term" value="P:regulation of exocytosis"/>
    <property type="evidence" value="ECO:0007669"/>
    <property type="project" value="EnsemblFungi"/>
</dbReference>
<dbReference type="InterPro" id="IPR001251">
    <property type="entry name" value="CRAL-TRIO_dom"/>
</dbReference>
<keyword evidence="13 16" id="KW-0472">Membrane</keyword>
<dbReference type="KEGG" id="tbl:TBLA_0B06530"/>